<sequence length="361" mass="37328">MDGRRTAVHSGRMDLAHSLAEDEFEPALTHLATASAGLLPLSAARAVHEAVDASAAGAPPDMFGAMEAARASFARLVGVSAERVATGSSVATFTGLIASSLPDGAEVLTAEGDFSSLVNPFHVRPGLTVRTVPLERIAEHVTEATALVAVSAVQSADGRRADLAAVREAARAHGARTLIDASQAAGWDTLDADAYDYTVAVGFKWLLCPKGTAFLTVPAGLGALPPLLAGWVAGRLPYESCYGPVTELARSARRYDESPALFSWAGAPQALALLERVGTEAVGAHDVALAERFRERLTRAGHAPVPAPGSAIVSVPGLGERAKALGERGITVSDRAGMLRAAFHLYNTESDVDRLAAALGG</sequence>
<feature type="domain" description="Aminotransferase class V" evidence="1">
    <location>
        <begin position="65"/>
        <end position="355"/>
    </location>
</feature>
<name>A0A380NDI0_STRGR</name>
<evidence type="ECO:0000313" key="2">
    <source>
        <dbReference type="EMBL" id="SUP37511.1"/>
    </source>
</evidence>
<keyword evidence="2" id="KW-0413">Isomerase</keyword>
<dbReference type="EC" id="5.1.1.17" evidence="2"/>
<dbReference type="Proteomes" id="UP000254150">
    <property type="component" value="Unassembled WGS sequence"/>
</dbReference>
<organism evidence="2 3">
    <name type="scientific">Streptomyces griseus</name>
    <dbReference type="NCBI Taxonomy" id="1911"/>
    <lineage>
        <taxon>Bacteria</taxon>
        <taxon>Bacillati</taxon>
        <taxon>Actinomycetota</taxon>
        <taxon>Actinomycetes</taxon>
        <taxon>Kitasatosporales</taxon>
        <taxon>Streptomycetaceae</taxon>
        <taxon>Streptomyces</taxon>
    </lineage>
</organism>
<evidence type="ECO:0000259" key="1">
    <source>
        <dbReference type="Pfam" id="PF00266"/>
    </source>
</evidence>
<dbReference type="PANTHER" id="PTHR43586:SF21">
    <property type="entry name" value="PYRIDOXAL PHOSPHATE (PLP)-DEPENDENT ASPARTATE AMINOTRANSFERASE SUPERFAMILY"/>
    <property type="match status" value="1"/>
</dbReference>
<dbReference type="InterPro" id="IPR015422">
    <property type="entry name" value="PyrdxlP-dep_Trfase_small"/>
</dbReference>
<dbReference type="SUPFAM" id="SSF53383">
    <property type="entry name" value="PLP-dependent transferases"/>
    <property type="match status" value="1"/>
</dbReference>
<accession>A0A380NDI0</accession>
<protein>
    <submittedName>
        <fullName evidence="2">Class V superfamily aminotransferase</fullName>
        <ecNumber evidence="2">5.1.1.17</ecNumber>
    </submittedName>
</protein>
<proteinExistence type="predicted"/>
<dbReference type="Gene3D" id="3.40.640.10">
    <property type="entry name" value="Type I PLP-dependent aspartate aminotransferase-like (Major domain)"/>
    <property type="match status" value="1"/>
</dbReference>
<keyword evidence="2" id="KW-0032">Aminotransferase</keyword>
<dbReference type="Pfam" id="PF00266">
    <property type="entry name" value="Aminotran_5"/>
    <property type="match status" value="1"/>
</dbReference>
<dbReference type="PANTHER" id="PTHR43586">
    <property type="entry name" value="CYSTEINE DESULFURASE"/>
    <property type="match status" value="1"/>
</dbReference>
<dbReference type="GO" id="GO:0045439">
    <property type="term" value="F:isopenicillin-N epimerase activity"/>
    <property type="evidence" value="ECO:0007669"/>
    <property type="project" value="UniProtKB-EC"/>
</dbReference>
<dbReference type="InterPro" id="IPR015421">
    <property type="entry name" value="PyrdxlP-dep_Trfase_major"/>
</dbReference>
<dbReference type="InterPro" id="IPR015424">
    <property type="entry name" value="PyrdxlP-dep_Trfase"/>
</dbReference>
<evidence type="ECO:0000313" key="3">
    <source>
        <dbReference type="Proteomes" id="UP000254150"/>
    </source>
</evidence>
<dbReference type="AlphaFoldDB" id="A0A380NDI0"/>
<dbReference type="GO" id="GO:0008483">
    <property type="term" value="F:transaminase activity"/>
    <property type="evidence" value="ECO:0007669"/>
    <property type="project" value="UniProtKB-KW"/>
</dbReference>
<dbReference type="Gene3D" id="3.90.1150.10">
    <property type="entry name" value="Aspartate Aminotransferase, domain 1"/>
    <property type="match status" value="1"/>
</dbReference>
<dbReference type="EMBL" id="UHID01000005">
    <property type="protein sequence ID" value="SUP37511.1"/>
    <property type="molecule type" value="Genomic_DNA"/>
</dbReference>
<reference evidence="2 3" key="1">
    <citation type="submission" date="2018-06" db="EMBL/GenBank/DDBJ databases">
        <authorList>
            <consortium name="Pathogen Informatics"/>
            <person name="Doyle S."/>
        </authorList>
    </citation>
    <scope>NUCLEOTIDE SEQUENCE [LARGE SCALE GENOMIC DNA]</scope>
    <source>
        <strain evidence="2 3">NCTC7807</strain>
    </source>
</reference>
<keyword evidence="2" id="KW-0808">Transferase</keyword>
<dbReference type="InterPro" id="IPR000192">
    <property type="entry name" value="Aminotrans_V_dom"/>
</dbReference>
<gene>
    <name evidence="2" type="primary">cefD</name>
    <name evidence="2" type="ORF">NCTC7807_02568</name>
</gene>